<gene>
    <name evidence="1" type="ORF">M501DRAFT_944649</name>
</gene>
<proteinExistence type="predicted"/>
<dbReference type="Gene3D" id="2.60.120.10">
    <property type="entry name" value="Jelly Rolls"/>
    <property type="match status" value="1"/>
</dbReference>
<accession>A0A9P4VK94</accession>
<comment type="caution">
    <text evidence="1">The sequence shown here is derived from an EMBL/GenBank/DDBJ whole genome shotgun (WGS) entry which is preliminary data.</text>
</comment>
<dbReference type="AlphaFoldDB" id="A0A9P4VK94"/>
<keyword evidence="2" id="KW-1185">Reference proteome</keyword>
<name>A0A9P4VK94_9PEZI</name>
<evidence type="ECO:0000313" key="2">
    <source>
        <dbReference type="Proteomes" id="UP000799429"/>
    </source>
</evidence>
<feature type="non-terminal residue" evidence="1">
    <location>
        <position position="1"/>
    </location>
</feature>
<dbReference type="InterPro" id="IPR011051">
    <property type="entry name" value="RmlC_Cupin_sf"/>
</dbReference>
<reference evidence="1" key="1">
    <citation type="journal article" date="2020" name="Stud. Mycol.">
        <title>101 Dothideomycetes genomes: a test case for predicting lifestyles and emergence of pathogens.</title>
        <authorList>
            <person name="Haridas S."/>
            <person name="Albert R."/>
            <person name="Binder M."/>
            <person name="Bloem J."/>
            <person name="Labutti K."/>
            <person name="Salamov A."/>
            <person name="Andreopoulos B."/>
            <person name="Baker S."/>
            <person name="Barry K."/>
            <person name="Bills G."/>
            <person name="Bluhm B."/>
            <person name="Cannon C."/>
            <person name="Castanera R."/>
            <person name="Culley D."/>
            <person name="Daum C."/>
            <person name="Ezra D."/>
            <person name="Gonzalez J."/>
            <person name="Henrissat B."/>
            <person name="Kuo A."/>
            <person name="Liang C."/>
            <person name="Lipzen A."/>
            <person name="Lutzoni F."/>
            <person name="Magnuson J."/>
            <person name="Mondo S."/>
            <person name="Nolan M."/>
            <person name="Ohm R."/>
            <person name="Pangilinan J."/>
            <person name="Park H.-J."/>
            <person name="Ramirez L."/>
            <person name="Alfaro M."/>
            <person name="Sun H."/>
            <person name="Tritt A."/>
            <person name="Yoshinaga Y."/>
            <person name="Zwiers L.-H."/>
            <person name="Turgeon B."/>
            <person name="Goodwin S."/>
            <person name="Spatafora J."/>
            <person name="Crous P."/>
            <person name="Grigoriev I."/>
        </authorList>
    </citation>
    <scope>NUCLEOTIDE SEQUENCE</scope>
    <source>
        <strain evidence="1">CBS 101060</strain>
    </source>
</reference>
<dbReference type="InterPro" id="IPR014710">
    <property type="entry name" value="RmlC-like_jellyroll"/>
</dbReference>
<organism evidence="1 2">
    <name type="scientific">Patellaria atrata CBS 101060</name>
    <dbReference type="NCBI Taxonomy" id="1346257"/>
    <lineage>
        <taxon>Eukaryota</taxon>
        <taxon>Fungi</taxon>
        <taxon>Dikarya</taxon>
        <taxon>Ascomycota</taxon>
        <taxon>Pezizomycotina</taxon>
        <taxon>Dothideomycetes</taxon>
        <taxon>Dothideomycetes incertae sedis</taxon>
        <taxon>Patellariales</taxon>
        <taxon>Patellariaceae</taxon>
        <taxon>Patellaria</taxon>
    </lineage>
</organism>
<dbReference type="SUPFAM" id="SSF51182">
    <property type="entry name" value="RmlC-like cupins"/>
    <property type="match status" value="1"/>
</dbReference>
<dbReference type="OrthoDB" id="9976870at2759"/>
<sequence length="213" mass="24893">FEGAIEAKIVPYPNRAFMIEVLFDSHHPRLIEVMERSDKKPPTHFHPYQTEYFEVLEGRIIIEIEGKARIITPADGEVDIKPWVHHRSYPAPVTEQNITKFLMSGSVTKENYPLDTVFFQNWYGYQDQIVLYGEYPDPIQVFSLFDGGGSCLSLPWYVPFGKTISMYFLNIVIGRWIGGLLGYQPFHREWTNDWDTACQRMSNCIFQRRFALN</sequence>
<dbReference type="EMBL" id="MU006124">
    <property type="protein sequence ID" value="KAF2834223.1"/>
    <property type="molecule type" value="Genomic_DNA"/>
</dbReference>
<dbReference type="Proteomes" id="UP000799429">
    <property type="component" value="Unassembled WGS sequence"/>
</dbReference>
<evidence type="ECO:0000313" key="1">
    <source>
        <dbReference type="EMBL" id="KAF2834223.1"/>
    </source>
</evidence>
<protein>
    <submittedName>
        <fullName evidence="1">Uncharacterized protein</fullName>
    </submittedName>
</protein>